<dbReference type="OrthoDB" id="396512at2"/>
<proteinExistence type="inferred from homology"/>
<evidence type="ECO:0000259" key="3">
    <source>
        <dbReference type="Pfam" id="PF19087"/>
    </source>
</evidence>
<evidence type="ECO:0000313" key="4">
    <source>
        <dbReference type="EMBL" id="RIP33614.1"/>
    </source>
</evidence>
<dbReference type="Proteomes" id="UP000265541">
    <property type="component" value="Unassembled WGS sequence"/>
</dbReference>
<organism evidence="4 5">
    <name type="scientific">Staphylococcus gallinarum</name>
    <dbReference type="NCBI Taxonomy" id="1293"/>
    <lineage>
        <taxon>Bacteria</taxon>
        <taxon>Bacillati</taxon>
        <taxon>Bacillota</taxon>
        <taxon>Bacilli</taxon>
        <taxon>Bacillales</taxon>
        <taxon>Staphylococcaceae</taxon>
        <taxon>Staphylococcus</taxon>
    </lineage>
</organism>
<dbReference type="PANTHER" id="PTHR22916:SF3">
    <property type="entry name" value="UDP-GLCNAC:BETAGAL BETA-1,3-N-ACETYLGLUCOSAMINYLTRANSFERASE-LIKE PROTEIN 1"/>
    <property type="match status" value="1"/>
</dbReference>
<evidence type="ECO:0000313" key="5">
    <source>
        <dbReference type="Proteomes" id="UP000265541"/>
    </source>
</evidence>
<comment type="caution">
    <text evidence="4">The sequence shown here is derived from an EMBL/GenBank/DDBJ whole genome shotgun (WGS) entry which is preliminary data.</text>
</comment>
<accession>A0A3A0W131</accession>
<dbReference type="InterPro" id="IPR001173">
    <property type="entry name" value="Glyco_trans_2-like"/>
</dbReference>
<dbReference type="Pfam" id="PF00535">
    <property type="entry name" value="Glycos_transf_2"/>
    <property type="match status" value="1"/>
</dbReference>
<dbReference type="EMBL" id="QYJN01000005">
    <property type="protein sequence ID" value="RIP33614.1"/>
    <property type="molecule type" value="Genomic_DNA"/>
</dbReference>
<dbReference type="AlphaFoldDB" id="A0A3A0W131"/>
<feature type="domain" description="Glycosyltransferase 2-like" evidence="2">
    <location>
        <begin position="6"/>
        <end position="131"/>
    </location>
</feature>
<protein>
    <submittedName>
        <fullName evidence="4">Glycosyltransferase family 2 protein</fullName>
    </submittedName>
</protein>
<keyword evidence="4" id="KW-0808">Transferase</keyword>
<comment type="similarity">
    <text evidence="1">Belongs to the glycosyltransferase 2 family.</text>
</comment>
<evidence type="ECO:0000256" key="1">
    <source>
        <dbReference type="ARBA" id="ARBA00006739"/>
    </source>
</evidence>
<gene>
    <name evidence="4" type="ORF">BUZ14_10925</name>
</gene>
<feature type="domain" description="DUF5776" evidence="3">
    <location>
        <begin position="481"/>
        <end position="547"/>
    </location>
</feature>
<dbReference type="GO" id="GO:0016758">
    <property type="term" value="F:hexosyltransferase activity"/>
    <property type="evidence" value="ECO:0007669"/>
    <property type="project" value="UniProtKB-ARBA"/>
</dbReference>
<name>A0A3A0W131_STAGA</name>
<dbReference type="Pfam" id="PF19087">
    <property type="entry name" value="DUF5776"/>
    <property type="match status" value="2"/>
</dbReference>
<dbReference type="PANTHER" id="PTHR22916">
    <property type="entry name" value="GLYCOSYLTRANSFERASE"/>
    <property type="match status" value="1"/>
</dbReference>
<evidence type="ECO:0000259" key="2">
    <source>
        <dbReference type="Pfam" id="PF00535"/>
    </source>
</evidence>
<dbReference type="RefSeq" id="WP_119485935.1">
    <property type="nucleotide sequence ID" value="NZ_QYJN01000005.1"/>
</dbReference>
<dbReference type="SUPFAM" id="SSF53448">
    <property type="entry name" value="Nucleotide-diphospho-sugar transferases"/>
    <property type="match status" value="1"/>
</dbReference>
<feature type="domain" description="DUF5776" evidence="3">
    <location>
        <begin position="558"/>
        <end position="623"/>
    </location>
</feature>
<reference evidence="4 5" key="1">
    <citation type="journal article" date="2016" name="Front. Microbiol.">
        <title>Comprehensive Phylogenetic Analysis of Bovine Non-aureus Staphylococci Species Based on Whole-Genome Sequencing.</title>
        <authorList>
            <person name="Naushad S."/>
            <person name="Barkema H.W."/>
            <person name="Luby C."/>
            <person name="Condas L.A."/>
            <person name="Nobrega D.B."/>
            <person name="Carson D.A."/>
            <person name="De Buck J."/>
        </authorList>
    </citation>
    <scope>NUCLEOTIDE SEQUENCE [LARGE SCALE GENOMIC DNA]</scope>
    <source>
        <strain evidence="4 5">SNUC 4781</strain>
    </source>
</reference>
<dbReference type="InterPro" id="IPR044081">
    <property type="entry name" value="DUF5776"/>
</dbReference>
<sequence>MDKLVTIIVPVYNKELFLHDCIESINCLNIENEQVEAIFVDDCSTDSSVSIIESYQQKYDFLKLIKLDENTGSPAEPRNVGINLARGKYMTFLDADDWLDYKGFPNLLLQANEHNSDIAFGQSIKHDDKGISKLGRFTSFKVENELIPYEIDKIFRAVGPPGKIIKTEVIKSNNIKFKHLKFGEDKLFFIETISRCKTASMNPKAVYHVNRYNENQSLVTETNILEKTVDNLIVLEEVLNLNIPLNAEFQAISRIVEVDFISRLFNKKRFLKSDQKVKFYDYFQRLIDLLYKNGKHVEDYIIEDKYKNNYKLLKEQRYDDLFIYIEMLIKGGKADRFIKDNQVYFLMPVALQDLLPVTEEMFAVYEGTRDIDGEYYEQIKVYKNQEIEIDKVLLTEIYNEPHAKEVHFEKQGDKIYIKSSELETITFNFNIVFIYNGYKPYTVNMNLPNSSANITLKRQNFKAEFVQKEKSRKKTDTVKRYFHFNPQTVTVLNHFKLYNDVEFKERVDRHIEIGELIEVKGITHTKKGTPRLIIDNDKVITANRNFVSAVTKDNNDKYYYEVPHKVKTLKQCKEYDSRNFKNTINTIDQGTVIAIEKIILSDRGTPRLKTYSDTYITANKEFVQAIGHNNLV</sequence>
<dbReference type="CDD" id="cd00761">
    <property type="entry name" value="Glyco_tranf_GTA_type"/>
    <property type="match status" value="1"/>
</dbReference>
<dbReference type="InterPro" id="IPR029044">
    <property type="entry name" value="Nucleotide-diphossugar_trans"/>
</dbReference>
<dbReference type="Gene3D" id="3.90.550.10">
    <property type="entry name" value="Spore Coat Polysaccharide Biosynthesis Protein SpsA, Chain A"/>
    <property type="match status" value="1"/>
</dbReference>